<accession>A0A7G2C8C4</accession>
<dbReference type="VEuPathDB" id="TriTrypDB:ADEAN_000280900"/>
<evidence type="ECO:0000256" key="1">
    <source>
        <dbReference type="SAM" id="MobiDB-lite"/>
    </source>
</evidence>
<gene>
    <name evidence="2" type="ORF">ADEAN_000280900</name>
</gene>
<keyword evidence="3" id="KW-1185">Reference proteome</keyword>
<protein>
    <submittedName>
        <fullName evidence="2">Uncharacterized protein</fullName>
    </submittedName>
</protein>
<name>A0A7G2C8C4_9TRYP</name>
<dbReference type="Proteomes" id="UP000515908">
    <property type="component" value="Chromosome 05"/>
</dbReference>
<reference evidence="2 3" key="1">
    <citation type="submission" date="2020-08" db="EMBL/GenBank/DDBJ databases">
        <authorList>
            <person name="Newling K."/>
            <person name="Davey J."/>
            <person name="Forrester S."/>
        </authorList>
    </citation>
    <scope>NUCLEOTIDE SEQUENCE [LARGE SCALE GENOMIC DNA]</scope>
    <source>
        <strain evidence="3">Crithidia deanei Carvalho (ATCC PRA-265)</strain>
    </source>
</reference>
<evidence type="ECO:0000313" key="2">
    <source>
        <dbReference type="EMBL" id="CAD2215354.1"/>
    </source>
</evidence>
<evidence type="ECO:0000313" key="3">
    <source>
        <dbReference type="Proteomes" id="UP000515908"/>
    </source>
</evidence>
<sequence>MRWRFNSCTVGRTRHGAHFVCCGSHGGQPSSQRIKDMNEHPGLLPKGARRPRDWKPFQTKTKYFSSLLPSFTNAKQTRDSLSDYLNQQAEVEAKKSQLEEEFFGVGFDMVEKGEFYKTKND</sequence>
<feature type="region of interest" description="Disordered" evidence="1">
    <location>
        <begin position="28"/>
        <end position="55"/>
    </location>
</feature>
<proteinExistence type="predicted"/>
<dbReference type="EMBL" id="LR877149">
    <property type="protein sequence ID" value="CAD2215354.1"/>
    <property type="molecule type" value="Genomic_DNA"/>
</dbReference>
<dbReference type="AlphaFoldDB" id="A0A7G2C8C4"/>
<organism evidence="2 3">
    <name type="scientific">Angomonas deanei</name>
    <dbReference type="NCBI Taxonomy" id="59799"/>
    <lineage>
        <taxon>Eukaryota</taxon>
        <taxon>Discoba</taxon>
        <taxon>Euglenozoa</taxon>
        <taxon>Kinetoplastea</taxon>
        <taxon>Metakinetoplastina</taxon>
        <taxon>Trypanosomatida</taxon>
        <taxon>Trypanosomatidae</taxon>
        <taxon>Strigomonadinae</taxon>
        <taxon>Angomonas</taxon>
    </lineage>
</organism>